<reference evidence="1" key="1">
    <citation type="submission" date="2011-10" db="EMBL/GenBank/DDBJ databases">
        <title>Provirophages and transpovirons: unique mobilome of giant viruses.</title>
        <authorList>
            <person name="Desnues C."/>
            <person name="LaScola B."/>
            <person name="Yutin N."/>
            <person name="Fournous G."/>
            <person name="Koonin E."/>
            <person name="Raoult D."/>
        </authorList>
    </citation>
    <scope>NUCLEOTIDE SEQUENCE</scope>
    <source>
        <strain evidence="1">Mv13-mv</strain>
    </source>
</reference>
<evidence type="ECO:0000313" key="1">
    <source>
        <dbReference type="EMBL" id="AEX63283.1"/>
    </source>
</evidence>
<dbReference type="EMBL" id="JN885999">
    <property type="protein sequence ID" value="AEX63283.1"/>
    <property type="molecule type" value="Genomic_DNA"/>
</dbReference>
<protein>
    <submittedName>
        <fullName evidence="1">Uncharacterized protein</fullName>
    </submittedName>
</protein>
<accession>H2EFL8</accession>
<organism evidence="1">
    <name type="scientific">Moumouvirus sp. 'Monve'</name>
    <dbReference type="NCBI Taxonomy" id="1128131"/>
    <lineage>
        <taxon>Viruses</taxon>
        <taxon>Varidnaviria</taxon>
        <taxon>Bamfordvirae</taxon>
        <taxon>Nucleocytoviricota</taxon>
        <taxon>Megaviricetes</taxon>
        <taxon>Imitervirales</taxon>
        <taxon>Mimiviridae</taxon>
        <taxon>Megamimivirinae</taxon>
        <taxon>Moumouvirus</taxon>
    </lineage>
</organism>
<sequence length="150" mass="17001">MQRNNFVKKYPITFLTNTIPQVGGISRRLFSDNKTNPVMSKSISEQIDKFVQDLSLELDNKSKNIISDKIQVLINKTAKDTKLSINIYPEYIDTFVNGLSKSIDHKTKEKLTSQIQIILRKELKNKKPKQDENGSIILDVIGLGLNGLPV</sequence>
<name>H2EFL8_9VIRU</name>
<proteinExistence type="predicted"/>
<gene>
    <name evidence="1" type="ORF">mv_L1081</name>
</gene>